<proteinExistence type="predicted"/>
<accession>A0ABW5FBX2</accession>
<feature type="coiled-coil region" evidence="1">
    <location>
        <begin position="4"/>
        <end position="31"/>
    </location>
</feature>
<keyword evidence="3" id="KW-1185">Reference proteome</keyword>
<evidence type="ECO:0000313" key="3">
    <source>
        <dbReference type="Proteomes" id="UP001597448"/>
    </source>
</evidence>
<evidence type="ECO:0000256" key="1">
    <source>
        <dbReference type="SAM" id="Coils"/>
    </source>
</evidence>
<dbReference type="EMBL" id="JBHUKY010000033">
    <property type="protein sequence ID" value="MFD2411995.1"/>
    <property type="molecule type" value="Genomic_DNA"/>
</dbReference>
<dbReference type="RefSeq" id="WP_209988355.1">
    <property type="nucleotide sequence ID" value="NZ_JBHUKY010000033.1"/>
</dbReference>
<evidence type="ECO:0008006" key="4">
    <source>
        <dbReference type="Google" id="ProtNLM"/>
    </source>
</evidence>
<comment type="caution">
    <text evidence="2">The sequence shown here is derived from an EMBL/GenBank/DDBJ whole genome shotgun (WGS) entry which is preliminary data.</text>
</comment>
<keyword evidence="1" id="KW-0175">Coiled coil</keyword>
<protein>
    <recommendedName>
        <fullName evidence="4">Phage protein</fullName>
    </recommendedName>
</protein>
<sequence>MSKIVELEQVVEAQEGRIANLEKHLNKAYAKDYEKAVQAAKDAGVITTSADKSKLELNVITMLVKLGLANKSLISFFKNFKSEVK</sequence>
<gene>
    <name evidence="2" type="ORF">ACFSX3_19055</name>
</gene>
<dbReference type="Proteomes" id="UP001597448">
    <property type="component" value="Unassembled WGS sequence"/>
</dbReference>
<organism evidence="2 3">
    <name type="scientific">Paenibacillus rhizoplanae</name>
    <dbReference type="NCBI Taxonomy" id="1917181"/>
    <lineage>
        <taxon>Bacteria</taxon>
        <taxon>Bacillati</taxon>
        <taxon>Bacillota</taxon>
        <taxon>Bacilli</taxon>
        <taxon>Bacillales</taxon>
        <taxon>Paenibacillaceae</taxon>
        <taxon>Paenibacillus</taxon>
    </lineage>
</organism>
<name>A0ABW5FBX2_9BACL</name>
<reference evidence="3" key="1">
    <citation type="journal article" date="2019" name="Int. J. Syst. Evol. Microbiol.">
        <title>The Global Catalogue of Microorganisms (GCM) 10K type strain sequencing project: providing services to taxonomists for standard genome sequencing and annotation.</title>
        <authorList>
            <consortium name="The Broad Institute Genomics Platform"/>
            <consortium name="The Broad Institute Genome Sequencing Center for Infectious Disease"/>
            <person name="Wu L."/>
            <person name="Ma J."/>
        </authorList>
    </citation>
    <scope>NUCLEOTIDE SEQUENCE [LARGE SCALE GENOMIC DNA]</scope>
    <source>
        <strain evidence="3">CCM 8725</strain>
    </source>
</reference>
<evidence type="ECO:0000313" key="2">
    <source>
        <dbReference type="EMBL" id="MFD2411995.1"/>
    </source>
</evidence>